<dbReference type="SFLD" id="SFLDS00005">
    <property type="entry name" value="Isoprenoid_Synthase_Type_I"/>
    <property type="match status" value="1"/>
</dbReference>
<keyword evidence="7" id="KW-1185">Reference proteome</keyword>
<comment type="pathway">
    <text evidence="1">Carotenoid biosynthesis; phytoene biosynthesis.</text>
</comment>
<dbReference type="InterPro" id="IPR008949">
    <property type="entry name" value="Isoprenoid_synthase_dom_sf"/>
</dbReference>
<dbReference type="InterPro" id="IPR002060">
    <property type="entry name" value="Squ/phyt_synthse"/>
</dbReference>
<dbReference type="InterPro" id="IPR033904">
    <property type="entry name" value="Trans_IPPS_HH"/>
</dbReference>
<dbReference type="CDD" id="cd00683">
    <property type="entry name" value="Trans_IPPS_HH"/>
    <property type="match status" value="1"/>
</dbReference>
<dbReference type="EMBL" id="QKVK01000007">
    <property type="protein sequence ID" value="PZF76047.1"/>
    <property type="molecule type" value="Genomic_DNA"/>
</dbReference>
<dbReference type="AlphaFoldDB" id="A0A2W2BJI3"/>
<dbReference type="InterPro" id="IPR019845">
    <property type="entry name" value="Squalene/phytoene_synthase_CS"/>
</dbReference>
<dbReference type="GO" id="GO:0051996">
    <property type="term" value="F:squalene synthase [NAD(P)H] activity"/>
    <property type="evidence" value="ECO:0007669"/>
    <property type="project" value="InterPro"/>
</dbReference>
<evidence type="ECO:0000313" key="6">
    <source>
        <dbReference type="EMBL" id="PZF76047.1"/>
    </source>
</evidence>
<keyword evidence="3" id="KW-0808">Transferase</keyword>
<evidence type="ECO:0000256" key="1">
    <source>
        <dbReference type="ARBA" id="ARBA00004684"/>
    </source>
</evidence>
<evidence type="ECO:0000256" key="3">
    <source>
        <dbReference type="ARBA" id="ARBA00022679"/>
    </source>
</evidence>
<protein>
    <submittedName>
        <fullName evidence="6">Phytoene/squalene synthase family protein</fullName>
    </submittedName>
</protein>
<dbReference type="PROSITE" id="PS01045">
    <property type="entry name" value="SQUALEN_PHYTOEN_SYN_2"/>
    <property type="match status" value="1"/>
</dbReference>
<comment type="similarity">
    <text evidence="2">Belongs to the phytoene/squalene synthase family.</text>
</comment>
<reference evidence="7" key="1">
    <citation type="submission" date="2018-06" db="EMBL/GenBank/DDBJ databases">
        <title>Aestuariibacter litoralis strain KCTC 52945T.</title>
        <authorList>
            <person name="Li X."/>
            <person name="Salam N."/>
            <person name="Li J.-L."/>
            <person name="Chen Y.-M."/>
            <person name="Yang Z.-W."/>
            <person name="Zhang L.-Y."/>
            <person name="Han M.-X."/>
            <person name="Xiao M."/>
            <person name="Li W.-J."/>
        </authorList>
    </citation>
    <scope>NUCLEOTIDE SEQUENCE [LARGE SCALE GENOMIC DNA]</scope>
    <source>
        <strain evidence="7">KCTC 52945</strain>
    </source>
</reference>
<organism evidence="6 7">
    <name type="scientific">Aestuariivirga litoralis</name>
    <dbReference type="NCBI Taxonomy" id="2650924"/>
    <lineage>
        <taxon>Bacteria</taxon>
        <taxon>Pseudomonadati</taxon>
        <taxon>Pseudomonadota</taxon>
        <taxon>Alphaproteobacteria</taxon>
        <taxon>Hyphomicrobiales</taxon>
        <taxon>Aestuariivirgaceae</taxon>
        <taxon>Aestuariivirga</taxon>
    </lineage>
</organism>
<gene>
    <name evidence="6" type="ORF">DK847_15515</name>
</gene>
<dbReference type="Gene3D" id="1.10.600.10">
    <property type="entry name" value="Farnesyl Diphosphate Synthase"/>
    <property type="match status" value="1"/>
</dbReference>
<dbReference type="InterPro" id="IPR044843">
    <property type="entry name" value="Trans_IPPS_bact-type"/>
</dbReference>
<keyword evidence="4" id="KW-0125">Carotenoid biosynthesis</keyword>
<dbReference type="Proteomes" id="UP000248795">
    <property type="component" value="Unassembled WGS sequence"/>
</dbReference>
<dbReference type="GO" id="GO:0016117">
    <property type="term" value="P:carotenoid biosynthetic process"/>
    <property type="evidence" value="ECO:0007669"/>
    <property type="project" value="UniProtKB-KW"/>
</dbReference>
<dbReference type="SFLD" id="SFLDG01212">
    <property type="entry name" value="Phytoene_synthase_like"/>
    <property type="match status" value="1"/>
</dbReference>
<dbReference type="Pfam" id="PF00494">
    <property type="entry name" value="SQS_PSY"/>
    <property type="match status" value="1"/>
</dbReference>
<comment type="caution">
    <text evidence="6">The sequence shown here is derived from an EMBL/GenBank/DDBJ whole genome shotgun (WGS) entry which is preliminary data.</text>
</comment>
<dbReference type="RefSeq" id="WP_111199432.1">
    <property type="nucleotide sequence ID" value="NZ_QKVK01000007.1"/>
</dbReference>
<dbReference type="FunFam" id="1.10.600.10:FF:000020">
    <property type="entry name" value="Phytoene synthase"/>
    <property type="match status" value="1"/>
</dbReference>
<accession>A0A2W2BJI3</accession>
<dbReference type="GO" id="GO:0004311">
    <property type="term" value="F:geranylgeranyl diphosphate synthase activity"/>
    <property type="evidence" value="ECO:0007669"/>
    <property type="project" value="InterPro"/>
</dbReference>
<dbReference type="PROSITE" id="PS01044">
    <property type="entry name" value="SQUALEN_PHYTOEN_SYN_1"/>
    <property type="match status" value="1"/>
</dbReference>
<evidence type="ECO:0000256" key="5">
    <source>
        <dbReference type="ARBA" id="ARBA00053028"/>
    </source>
</evidence>
<dbReference type="SFLD" id="SFLDG01018">
    <property type="entry name" value="Squalene/Phytoene_Synthase_Lik"/>
    <property type="match status" value="1"/>
</dbReference>
<comment type="cofactor">
    <cofactor evidence="5">
        <name>ATP</name>
        <dbReference type="ChEBI" id="CHEBI:30616"/>
    </cofactor>
</comment>
<proteinExistence type="inferred from homology"/>
<name>A0A2W2BJI3_9HYPH</name>
<dbReference type="PANTHER" id="PTHR31480">
    <property type="entry name" value="BIFUNCTIONAL LYCOPENE CYCLASE/PHYTOENE SYNTHASE"/>
    <property type="match status" value="1"/>
</dbReference>
<evidence type="ECO:0000256" key="2">
    <source>
        <dbReference type="ARBA" id="ARBA00006251"/>
    </source>
</evidence>
<sequence length="342" mass="37223">MLRPSPERPLVSPADLAQCRQMIRDGSKTFYTASLLLPQRVCDASRALYGFCRVADDLVDQSTDSRAAVDTLLARLDRIYRGAPDNQPADRAFADVALRFAIPREIPEALIEGFAWDASGRRYHTLDDLHAYAVRVAGTVGAMMSLVMQVRDPSAIARACDLGVAMQLTNIARDVGEDARSARLYLPLGWLAQEGLDAEGFLAAPHTSVPLSNVLRRLLAEADRLYARSLSGIAMLPSGCRPSIHAARLLYAEIGRAVERNGHDSVTRRAVVPTPRKLALLAQAVMASLQSAPRSTAPAIPAAQFLIDAVASAGQPIHPPRTLDERAQWLTDLFTRLEKQGQ</sequence>
<dbReference type="SUPFAM" id="SSF48576">
    <property type="entry name" value="Terpenoid synthases"/>
    <property type="match status" value="1"/>
</dbReference>
<evidence type="ECO:0000313" key="7">
    <source>
        <dbReference type="Proteomes" id="UP000248795"/>
    </source>
</evidence>
<evidence type="ECO:0000256" key="4">
    <source>
        <dbReference type="ARBA" id="ARBA00022746"/>
    </source>
</evidence>